<evidence type="ECO:0000256" key="5">
    <source>
        <dbReference type="ARBA" id="ARBA00023244"/>
    </source>
</evidence>
<evidence type="ECO:0000313" key="10">
    <source>
        <dbReference type="EMBL" id="KIK95850.1"/>
    </source>
</evidence>
<comment type="pathway">
    <text evidence="1">Porphyrin-containing compound metabolism; siroheme biosynthesis; sirohydrochlorin from precorrin-2: step 1/1.</text>
</comment>
<dbReference type="UniPathway" id="UPA00262">
    <property type="reaction ID" value="UER00222"/>
</dbReference>
<dbReference type="InterPro" id="IPR028281">
    <property type="entry name" value="Sirohaem_synthase_central"/>
</dbReference>
<dbReference type="EC" id="1.3.1.76" evidence="2"/>
<dbReference type="GO" id="GO:0004325">
    <property type="term" value="F:ferrochelatase activity"/>
    <property type="evidence" value="ECO:0007669"/>
    <property type="project" value="InterPro"/>
</dbReference>
<keyword evidence="4" id="KW-0520">NAD</keyword>
<dbReference type="Gene3D" id="1.10.3280.10">
    <property type="entry name" value="Siroheme synthase, domain 3"/>
    <property type="match status" value="1"/>
</dbReference>
<dbReference type="Pfam" id="PF14823">
    <property type="entry name" value="Sirohm_synth_C"/>
    <property type="match status" value="1"/>
</dbReference>
<evidence type="ECO:0000313" key="11">
    <source>
        <dbReference type="Proteomes" id="UP000054538"/>
    </source>
</evidence>
<dbReference type="SUPFAM" id="SSF51735">
    <property type="entry name" value="NAD(P)-binding Rossmann-fold domains"/>
    <property type="match status" value="1"/>
</dbReference>
<keyword evidence="11" id="KW-1185">Reference proteome</keyword>
<comment type="catalytic activity">
    <reaction evidence="6">
        <text>precorrin-2 + NAD(+) = sirohydrochlorin + NADH + 2 H(+)</text>
        <dbReference type="Rhea" id="RHEA:15613"/>
        <dbReference type="ChEBI" id="CHEBI:15378"/>
        <dbReference type="ChEBI" id="CHEBI:57540"/>
        <dbReference type="ChEBI" id="CHEBI:57945"/>
        <dbReference type="ChEBI" id="CHEBI:58351"/>
        <dbReference type="ChEBI" id="CHEBI:58827"/>
        <dbReference type="EC" id="1.3.1.76"/>
    </reaction>
</comment>
<evidence type="ECO:0000256" key="6">
    <source>
        <dbReference type="ARBA" id="ARBA00047561"/>
    </source>
</evidence>
<dbReference type="HOGENOM" id="CLU_011276_8_5_1"/>
<protein>
    <recommendedName>
        <fullName evidence="2">precorrin-2 dehydrogenase</fullName>
        <ecNumber evidence="2">1.3.1.76</ecNumber>
    </recommendedName>
</protein>
<gene>
    <name evidence="10" type="ORF">PAXRUDRAFT_826579</name>
</gene>
<dbReference type="InterPro" id="IPR036291">
    <property type="entry name" value="NAD(P)-bd_dom_sf"/>
</dbReference>
<evidence type="ECO:0000256" key="4">
    <source>
        <dbReference type="ARBA" id="ARBA00023027"/>
    </source>
</evidence>
<dbReference type="Proteomes" id="UP000054538">
    <property type="component" value="Unassembled WGS sequence"/>
</dbReference>
<dbReference type="STRING" id="930991.A0A0D0E9J5"/>
<feature type="transmembrane region" description="Helical" evidence="7">
    <location>
        <begin position="253"/>
        <end position="275"/>
    </location>
</feature>
<dbReference type="FunCoup" id="A0A0D0E9J5">
    <property type="interactions" value="103"/>
</dbReference>
<dbReference type="InParanoid" id="A0A0D0E9J5"/>
<sequence length="281" mass="30800">MQSHSLGGGSLLLAWQLKNKHVLIVGGGDVASSRIESVLVADARITIICPNTGLHPLTKRFINSPYLITHHDRLFGGADDLHGVDMVLTAIDDVEQSRIICSLCRERKIPVNVADIPESCDFYFGSQIRDGPLQIMISTNGQSPKLANIIRKKIENNLPKHAGEAIEKVGQLRSQLKDRAPGVGGEVGKRRMRWMIDVCTSWEMAELAKLDNAMMKRLLDDGWEKNTVPSPEEVGGRRERYVLGTRSSTTPSLATIILPVLAFAAGAASATAVFISRHHNH</sequence>
<dbReference type="Pfam" id="PF13241">
    <property type="entry name" value="NAD_binding_7"/>
    <property type="match status" value="1"/>
</dbReference>
<evidence type="ECO:0000256" key="7">
    <source>
        <dbReference type="SAM" id="Phobius"/>
    </source>
</evidence>
<dbReference type="OrthoDB" id="1721126at2759"/>
<dbReference type="GO" id="GO:0019354">
    <property type="term" value="P:siroheme biosynthetic process"/>
    <property type="evidence" value="ECO:0007669"/>
    <property type="project" value="UniProtKB-UniPathway"/>
</dbReference>
<dbReference type="SUPFAM" id="SSF75615">
    <property type="entry name" value="Siroheme synthase middle domains-like"/>
    <property type="match status" value="1"/>
</dbReference>
<dbReference type="InterPro" id="IPR028161">
    <property type="entry name" value="Met8-like"/>
</dbReference>
<evidence type="ECO:0000256" key="3">
    <source>
        <dbReference type="ARBA" id="ARBA00023002"/>
    </source>
</evidence>
<evidence type="ECO:0000256" key="1">
    <source>
        <dbReference type="ARBA" id="ARBA00005010"/>
    </source>
</evidence>
<dbReference type="Gene3D" id="3.40.50.720">
    <property type="entry name" value="NAD(P)-binding Rossmann-like Domain"/>
    <property type="match status" value="2"/>
</dbReference>
<evidence type="ECO:0000256" key="2">
    <source>
        <dbReference type="ARBA" id="ARBA00012400"/>
    </source>
</evidence>
<dbReference type="PANTHER" id="PTHR35330:SF1">
    <property type="entry name" value="SIROHEME BIOSYNTHESIS PROTEIN MET8"/>
    <property type="match status" value="1"/>
</dbReference>
<dbReference type="EMBL" id="KN825017">
    <property type="protein sequence ID" value="KIK95850.1"/>
    <property type="molecule type" value="Genomic_DNA"/>
</dbReference>
<dbReference type="Gene3D" id="3.30.160.110">
    <property type="entry name" value="Siroheme synthase, domain 2"/>
    <property type="match status" value="1"/>
</dbReference>
<reference evidence="11" key="2">
    <citation type="submission" date="2015-01" db="EMBL/GenBank/DDBJ databases">
        <title>Evolutionary Origins and Diversification of the Mycorrhizal Mutualists.</title>
        <authorList>
            <consortium name="DOE Joint Genome Institute"/>
            <consortium name="Mycorrhizal Genomics Consortium"/>
            <person name="Kohler A."/>
            <person name="Kuo A."/>
            <person name="Nagy L.G."/>
            <person name="Floudas D."/>
            <person name="Copeland A."/>
            <person name="Barry K.W."/>
            <person name="Cichocki N."/>
            <person name="Veneault-Fourrey C."/>
            <person name="LaButti K."/>
            <person name="Lindquist E.A."/>
            <person name="Lipzen A."/>
            <person name="Lundell T."/>
            <person name="Morin E."/>
            <person name="Murat C."/>
            <person name="Riley R."/>
            <person name="Ohm R."/>
            <person name="Sun H."/>
            <person name="Tunlid A."/>
            <person name="Henrissat B."/>
            <person name="Grigoriev I.V."/>
            <person name="Hibbett D.S."/>
            <person name="Martin F."/>
        </authorList>
    </citation>
    <scope>NUCLEOTIDE SEQUENCE [LARGE SCALE GENOMIC DNA]</scope>
    <source>
        <strain evidence="11">Ve08.2h10</strain>
    </source>
</reference>
<keyword evidence="7" id="KW-0812">Transmembrane</keyword>
<dbReference type="InterPro" id="IPR028162">
    <property type="entry name" value="Met8_C"/>
</dbReference>
<feature type="domain" description="Siroheme synthase central" evidence="9">
    <location>
        <begin position="130"/>
        <end position="156"/>
    </location>
</feature>
<accession>A0A0D0E9J5</accession>
<dbReference type="GO" id="GO:0043115">
    <property type="term" value="F:precorrin-2 dehydrogenase activity"/>
    <property type="evidence" value="ECO:0007669"/>
    <property type="project" value="UniProtKB-EC"/>
</dbReference>
<proteinExistence type="predicted"/>
<dbReference type="NCBIfam" id="TIGR01470">
    <property type="entry name" value="cysG_Nterm"/>
    <property type="match status" value="1"/>
</dbReference>
<dbReference type="Pfam" id="PF14824">
    <property type="entry name" value="Sirohm_synth_M"/>
    <property type="match status" value="1"/>
</dbReference>
<dbReference type="AlphaFoldDB" id="A0A0D0E9J5"/>
<keyword evidence="5" id="KW-0627">Porphyrin biosynthesis</keyword>
<organism evidence="10 11">
    <name type="scientific">Paxillus rubicundulus Ve08.2h10</name>
    <dbReference type="NCBI Taxonomy" id="930991"/>
    <lineage>
        <taxon>Eukaryota</taxon>
        <taxon>Fungi</taxon>
        <taxon>Dikarya</taxon>
        <taxon>Basidiomycota</taxon>
        <taxon>Agaricomycotina</taxon>
        <taxon>Agaricomycetes</taxon>
        <taxon>Agaricomycetidae</taxon>
        <taxon>Boletales</taxon>
        <taxon>Paxilineae</taxon>
        <taxon>Paxillaceae</taxon>
        <taxon>Paxillus</taxon>
    </lineage>
</organism>
<keyword evidence="7" id="KW-1133">Transmembrane helix</keyword>
<evidence type="ECO:0000259" key="8">
    <source>
        <dbReference type="Pfam" id="PF14823"/>
    </source>
</evidence>
<keyword evidence="7" id="KW-0472">Membrane</keyword>
<reference evidence="10 11" key="1">
    <citation type="submission" date="2014-04" db="EMBL/GenBank/DDBJ databases">
        <authorList>
            <consortium name="DOE Joint Genome Institute"/>
            <person name="Kuo A."/>
            <person name="Kohler A."/>
            <person name="Jargeat P."/>
            <person name="Nagy L.G."/>
            <person name="Floudas D."/>
            <person name="Copeland A."/>
            <person name="Barry K.W."/>
            <person name="Cichocki N."/>
            <person name="Veneault-Fourrey C."/>
            <person name="LaButti K."/>
            <person name="Lindquist E.A."/>
            <person name="Lipzen A."/>
            <person name="Lundell T."/>
            <person name="Morin E."/>
            <person name="Murat C."/>
            <person name="Sun H."/>
            <person name="Tunlid A."/>
            <person name="Henrissat B."/>
            <person name="Grigoriev I.V."/>
            <person name="Hibbett D.S."/>
            <person name="Martin F."/>
            <person name="Nordberg H.P."/>
            <person name="Cantor M.N."/>
            <person name="Hua S.X."/>
        </authorList>
    </citation>
    <scope>NUCLEOTIDE SEQUENCE [LARGE SCALE GENOMIC DNA]</scope>
    <source>
        <strain evidence="10 11">Ve08.2h10</strain>
    </source>
</reference>
<dbReference type="InterPro" id="IPR006367">
    <property type="entry name" value="Sirohaem_synthase_N"/>
</dbReference>
<evidence type="ECO:0000259" key="9">
    <source>
        <dbReference type="Pfam" id="PF14824"/>
    </source>
</evidence>
<keyword evidence="3" id="KW-0560">Oxidoreductase</keyword>
<dbReference type="PANTHER" id="PTHR35330">
    <property type="entry name" value="SIROHEME BIOSYNTHESIS PROTEIN MET8"/>
    <property type="match status" value="1"/>
</dbReference>
<feature type="domain" description="Siroheme biosynthesis protein Met8 C-terminal" evidence="8">
    <location>
        <begin position="159"/>
        <end position="229"/>
    </location>
</feature>
<name>A0A0D0E9J5_9AGAM</name>